<name>A0A1I7EAB9_9BACT</name>
<dbReference type="EMBL" id="FPBF01000015">
    <property type="protein sequence ID" value="SFU20878.1"/>
    <property type="molecule type" value="Genomic_DNA"/>
</dbReference>
<proteinExistence type="predicted"/>
<gene>
    <name evidence="1" type="ORF">SAMN04489724_0377</name>
</gene>
<accession>A0A1I7EAB9</accession>
<protein>
    <submittedName>
        <fullName evidence="1">Uncharacterized protein</fullName>
    </submittedName>
</protein>
<organism evidence="1 2">
    <name type="scientific">Algoriphagus locisalis</name>
    <dbReference type="NCBI Taxonomy" id="305507"/>
    <lineage>
        <taxon>Bacteria</taxon>
        <taxon>Pseudomonadati</taxon>
        <taxon>Bacteroidota</taxon>
        <taxon>Cytophagia</taxon>
        <taxon>Cytophagales</taxon>
        <taxon>Cyclobacteriaceae</taxon>
        <taxon>Algoriphagus</taxon>
    </lineage>
</organism>
<dbReference type="AlphaFoldDB" id="A0A1I7EAB9"/>
<evidence type="ECO:0000313" key="2">
    <source>
        <dbReference type="Proteomes" id="UP000199673"/>
    </source>
</evidence>
<sequence length="54" mass="6154">MVLSKALESESSLFKFRKFVRTAVVPAYSAQTLPFFCSPPIPVLFPYVKKESRD</sequence>
<keyword evidence="2" id="KW-1185">Reference proteome</keyword>
<evidence type="ECO:0000313" key="1">
    <source>
        <dbReference type="EMBL" id="SFU20878.1"/>
    </source>
</evidence>
<dbReference type="Proteomes" id="UP000199673">
    <property type="component" value="Unassembled WGS sequence"/>
</dbReference>
<dbReference type="STRING" id="305507.SAMN04489724_0377"/>
<reference evidence="2" key="1">
    <citation type="submission" date="2016-10" db="EMBL/GenBank/DDBJ databases">
        <authorList>
            <person name="Varghese N."/>
            <person name="Submissions S."/>
        </authorList>
    </citation>
    <scope>NUCLEOTIDE SEQUENCE [LARGE SCALE GENOMIC DNA]</scope>
    <source>
        <strain evidence="2">DSM 23445</strain>
    </source>
</reference>